<protein>
    <submittedName>
        <fullName evidence="1">Uncharacterized protein</fullName>
    </submittedName>
</protein>
<dbReference type="AlphaFoldDB" id="A0A7X0J4C5"/>
<organism evidence="1 2">
    <name type="scientific">Pedobacter cryoconitis</name>
    <dbReference type="NCBI Taxonomy" id="188932"/>
    <lineage>
        <taxon>Bacteria</taxon>
        <taxon>Pseudomonadati</taxon>
        <taxon>Bacteroidota</taxon>
        <taxon>Sphingobacteriia</taxon>
        <taxon>Sphingobacteriales</taxon>
        <taxon>Sphingobacteriaceae</taxon>
        <taxon>Pedobacter</taxon>
    </lineage>
</organism>
<evidence type="ECO:0000313" key="1">
    <source>
        <dbReference type="EMBL" id="MBB6500916.1"/>
    </source>
</evidence>
<evidence type="ECO:0000313" key="2">
    <source>
        <dbReference type="Proteomes" id="UP000521017"/>
    </source>
</evidence>
<proteinExistence type="predicted"/>
<reference evidence="1 2" key="1">
    <citation type="submission" date="2020-08" db="EMBL/GenBank/DDBJ databases">
        <title>Genomic Encyclopedia of Type Strains, Phase IV (KMG-V): Genome sequencing to study the core and pangenomes of soil and plant-associated prokaryotes.</title>
        <authorList>
            <person name="Whitman W."/>
        </authorList>
    </citation>
    <scope>NUCLEOTIDE SEQUENCE [LARGE SCALE GENOMIC DNA]</scope>
    <source>
        <strain evidence="1 2">M2T3</strain>
    </source>
</reference>
<accession>A0A7X0J4C5</accession>
<dbReference type="Proteomes" id="UP000521017">
    <property type="component" value="Unassembled WGS sequence"/>
</dbReference>
<gene>
    <name evidence="1" type="ORF">HDF25_003075</name>
</gene>
<sequence length="52" mass="5943">MKKIKLNSQKLILKKEKIASLTNVQNEQPLGNWPVTTLTVRICCEPLTDLCF</sequence>
<name>A0A7X0J4C5_9SPHI</name>
<dbReference type="EMBL" id="JACHCC010000007">
    <property type="protein sequence ID" value="MBB6500916.1"/>
    <property type="molecule type" value="Genomic_DNA"/>
</dbReference>
<comment type="caution">
    <text evidence="1">The sequence shown here is derived from an EMBL/GenBank/DDBJ whole genome shotgun (WGS) entry which is preliminary data.</text>
</comment>